<dbReference type="InterPro" id="IPR050273">
    <property type="entry name" value="GppA/Ppx_hydrolase"/>
</dbReference>
<evidence type="ECO:0000259" key="2">
    <source>
        <dbReference type="Pfam" id="PF02541"/>
    </source>
</evidence>
<dbReference type="EC" id="3.6.1.11" evidence="3"/>
<evidence type="ECO:0000313" key="4">
    <source>
        <dbReference type="Proteomes" id="UP000034098"/>
    </source>
</evidence>
<sequence>MLRPQALRAGAGAQHPCRYSSFVRLGVLDIGSNTVHLLVADVRPGGRPLATTSQRTVLRLMRYLSPDGSITEEGVTALVAAVTEARKIASAESVDELLATATSAVREAKNGPEVIALIEEALGQPLQVLGGETEARYTFLAVRRWFGWAAGQILLFDIGGGSLEIAAGADELPEQAASVPLGAGRMTVQFLPDDPPGEAAVEHLRDHARATLAPVAASFGSLARPDHVVGSSKAIRSLAKLVGYPVPGWSGIERMLLPRAALGSWIPRLARIPASARQELPGITPDRTFQIVAGAVVLHEAMRAMDVDELEVSPWALREGVLLRYIESLSWSAPSA</sequence>
<proteinExistence type="inferred from homology"/>
<keyword evidence="4" id="KW-1185">Reference proteome</keyword>
<comment type="caution">
    <text evidence="3">The sequence shown here is derived from an EMBL/GenBank/DDBJ whole genome shotgun (WGS) entry which is preliminary data.</text>
</comment>
<dbReference type="InterPro" id="IPR043129">
    <property type="entry name" value="ATPase_NBD"/>
</dbReference>
<name>A0A0M2H9Q6_MICTR</name>
<dbReference type="PANTHER" id="PTHR30005:SF0">
    <property type="entry name" value="RETROGRADE REGULATION PROTEIN 2"/>
    <property type="match status" value="1"/>
</dbReference>
<dbReference type="AlphaFoldDB" id="A0A0M2H9Q6"/>
<dbReference type="Gene3D" id="3.30.420.40">
    <property type="match status" value="1"/>
</dbReference>
<evidence type="ECO:0000313" key="3">
    <source>
        <dbReference type="EMBL" id="KJL40844.1"/>
    </source>
</evidence>
<dbReference type="PATRIC" id="fig|69370.6.peg.3524"/>
<reference evidence="3 4" key="1">
    <citation type="submission" date="2015-02" db="EMBL/GenBank/DDBJ databases">
        <title>Draft genome sequences of ten Microbacterium spp. with emphasis on heavy metal contaminated environments.</title>
        <authorList>
            <person name="Corretto E."/>
        </authorList>
    </citation>
    <scope>NUCLEOTIDE SEQUENCE [LARGE SCALE GENOMIC DNA]</scope>
    <source>
        <strain evidence="3 4">DSM 8608</strain>
    </source>
</reference>
<dbReference type="Gene3D" id="3.30.420.150">
    <property type="entry name" value="Exopolyphosphatase. Domain 2"/>
    <property type="match status" value="1"/>
</dbReference>
<keyword evidence="3" id="KW-0378">Hydrolase</keyword>
<dbReference type="Proteomes" id="UP000034098">
    <property type="component" value="Unassembled WGS sequence"/>
</dbReference>
<comment type="similarity">
    <text evidence="1">Belongs to the GppA/Ppx family.</text>
</comment>
<dbReference type="InterPro" id="IPR003695">
    <property type="entry name" value="Ppx_GppA_N"/>
</dbReference>
<dbReference type="CDD" id="cd24056">
    <property type="entry name" value="ASKHA_NBD_MtPPX1-like"/>
    <property type="match status" value="1"/>
</dbReference>
<feature type="domain" description="Ppx/GppA phosphatase N-terminal" evidence="2">
    <location>
        <begin position="39"/>
        <end position="326"/>
    </location>
</feature>
<accession>A0A0M2H9Q6</accession>
<dbReference type="SUPFAM" id="SSF53067">
    <property type="entry name" value="Actin-like ATPase domain"/>
    <property type="match status" value="2"/>
</dbReference>
<gene>
    <name evidence="3" type="primary">ppx</name>
    <name evidence="3" type="ORF">RS82_03460</name>
</gene>
<organism evidence="3 4">
    <name type="scientific">Microbacterium trichothecenolyticum</name>
    <name type="common">Aureobacterium trichothecenolyticum</name>
    <dbReference type="NCBI Taxonomy" id="69370"/>
    <lineage>
        <taxon>Bacteria</taxon>
        <taxon>Bacillati</taxon>
        <taxon>Actinomycetota</taxon>
        <taxon>Actinomycetes</taxon>
        <taxon>Micrococcales</taxon>
        <taxon>Microbacteriaceae</taxon>
        <taxon>Microbacterium</taxon>
    </lineage>
</organism>
<dbReference type="Pfam" id="PF02541">
    <property type="entry name" value="Ppx-GppA"/>
    <property type="match status" value="1"/>
</dbReference>
<dbReference type="GO" id="GO:0004309">
    <property type="term" value="F:exopolyphosphatase activity"/>
    <property type="evidence" value="ECO:0007669"/>
    <property type="project" value="UniProtKB-EC"/>
</dbReference>
<dbReference type="PANTHER" id="PTHR30005">
    <property type="entry name" value="EXOPOLYPHOSPHATASE"/>
    <property type="match status" value="1"/>
</dbReference>
<dbReference type="EMBL" id="JYJA01000039">
    <property type="protein sequence ID" value="KJL40844.1"/>
    <property type="molecule type" value="Genomic_DNA"/>
</dbReference>
<evidence type="ECO:0000256" key="1">
    <source>
        <dbReference type="ARBA" id="ARBA00007125"/>
    </source>
</evidence>
<protein>
    <submittedName>
        <fullName evidence="3">Exopolyphosphatase</fullName>
        <ecNumber evidence="3">3.6.1.11</ecNumber>
    </submittedName>
</protein>